<keyword evidence="4" id="KW-0547">Nucleotide-binding</keyword>
<evidence type="ECO:0000256" key="9">
    <source>
        <dbReference type="SAM" id="Phobius"/>
    </source>
</evidence>
<dbReference type="InterPro" id="IPR003593">
    <property type="entry name" value="AAA+_ATPase"/>
</dbReference>
<evidence type="ECO:0000259" key="11">
    <source>
        <dbReference type="PROSITE" id="PS50929"/>
    </source>
</evidence>
<dbReference type="Pfam" id="PF00664">
    <property type="entry name" value="ABC_membrane"/>
    <property type="match status" value="2"/>
</dbReference>
<feature type="domain" description="ABC transporter" evidence="10">
    <location>
        <begin position="476"/>
        <end position="713"/>
    </location>
</feature>
<keyword evidence="5" id="KW-0067">ATP-binding</keyword>
<evidence type="ECO:0000256" key="7">
    <source>
        <dbReference type="ARBA" id="ARBA00023136"/>
    </source>
</evidence>
<evidence type="ECO:0000256" key="6">
    <source>
        <dbReference type="ARBA" id="ARBA00022989"/>
    </source>
</evidence>
<dbReference type="GO" id="GO:0140359">
    <property type="term" value="F:ABC-type transporter activity"/>
    <property type="evidence" value="ECO:0007669"/>
    <property type="project" value="InterPro"/>
</dbReference>
<dbReference type="VEuPathDB" id="FungiDB:PC110_g12803"/>
<dbReference type="Proteomes" id="UP000688947">
    <property type="component" value="Unassembled WGS sequence"/>
</dbReference>
<evidence type="ECO:0000313" key="12">
    <source>
        <dbReference type="EMBL" id="KAG6966640.1"/>
    </source>
</evidence>
<evidence type="ECO:0000256" key="5">
    <source>
        <dbReference type="ARBA" id="ARBA00022840"/>
    </source>
</evidence>
<evidence type="ECO:0000256" key="2">
    <source>
        <dbReference type="ARBA" id="ARBA00022692"/>
    </source>
</evidence>
<keyword evidence="2 9" id="KW-0812">Transmembrane</keyword>
<feature type="transmembrane region" description="Helical" evidence="9">
    <location>
        <begin position="872"/>
        <end position="892"/>
    </location>
</feature>
<dbReference type="VEuPathDB" id="FungiDB:PC110_g12801"/>
<feature type="region of interest" description="Disordered" evidence="8">
    <location>
        <begin position="1444"/>
        <end position="1470"/>
    </location>
</feature>
<protein>
    <recommendedName>
        <fullName evidence="14">P-loop containing nucleoside triphosphate hydrolase</fullName>
    </recommendedName>
</protein>
<evidence type="ECO:0000256" key="8">
    <source>
        <dbReference type="SAM" id="MobiDB-lite"/>
    </source>
</evidence>
<dbReference type="InterPro" id="IPR003439">
    <property type="entry name" value="ABC_transporter-like_ATP-bd"/>
</dbReference>
<name>A0A8T1UN41_9STRA</name>
<reference evidence="12" key="1">
    <citation type="submission" date="2021-01" db="EMBL/GenBank/DDBJ databases">
        <title>Phytophthora aleatoria, a newly-described species from Pinus radiata is distinct from Phytophthora cactorum isolates based on comparative genomics.</title>
        <authorList>
            <person name="Mcdougal R."/>
            <person name="Panda P."/>
            <person name="Williams N."/>
            <person name="Studholme D.J."/>
        </authorList>
    </citation>
    <scope>NUCLEOTIDE SEQUENCE</scope>
    <source>
        <strain evidence="12">NZFS 3830</strain>
    </source>
</reference>
<feature type="region of interest" description="Disordered" evidence="8">
    <location>
        <begin position="692"/>
        <end position="715"/>
    </location>
</feature>
<feature type="region of interest" description="Disordered" evidence="8">
    <location>
        <begin position="77"/>
        <end position="108"/>
    </location>
</feature>
<feature type="domain" description="ABC transmembrane type-1" evidence="11">
    <location>
        <begin position="158"/>
        <end position="435"/>
    </location>
</feature>
<dbReference type="PROSITE" id="PS50929">
    <property type="entry name" value="ABC_TM1F"/>
    <property type="match status" value="2"/>
</dbReference>
<dbReference type="Pfam" id="PF00005">
    <property type="entry name" value="ABC_tran"/>
    <property type="match status" value="1"/>
</dbReference>
<accession>A0A8T1UN41</accession>
<keyword evidence="6 9" id="KW-1133">Transmembrane helix</keyword>
<dbReference type="EMBL" id="JAENGZ010000167">
    <property type="protein sequence ID" value="KAG6966640.1"/>
    <property type="molecule type" value="Genomic_DNA"/>
</dbReference>
<feature type="transmembrane region" description="Helical" evidence="9">
    <location>
        <begin position="840"/>
        <end position="866"/>
    </location>
</feature>
<dbReference type="PANTHER" id="PTHR24223">
    <property type="entry name" value="ATP-BINDING CASSETTE SUB-FAMILY C"/>
    <property type="match status" value="1"/>
</dbReference>
<gene>
    <name evidence="12" type="ORF">JG687_00004720</name>
</gene>
<dbReference type="GO" id="GO:0005774">
    <property type="term" value="C:vacuolar membrane"/>
    <property type="evidence" value="ECO:0007669"/>
    <property type="project" value="UniProtKB-SubCell"/>
</dbReference>
<dbReference type="PANTHER" id="PTHR24223:SF443">
    <property type="entry name" value="MULTIDRUG-RESISTANCE LIKE PROTEIN 1, ISOFORM I"/>
    <property type="match status" value="1"/>
</dbReference>
<dbReference type="GO" id="GO:0016887">
    <property type="term" value="F:ATP hydrolysis activity"/>
    <property type="evidence" value="ECO:0007669"/>
    <property type="project" value="InterPro"/>
</dbReference>
<feature type="transmembrane region" description="Helical" evidence="9">
    <location>
        <begin position="802"/>
        <end position="828"/>
    </location>
</feature>
<dbReference type="GO" id="GO:0005524">
    <property type="term" value="F:ATP binding"/>
    <property type="evidence" value="ECO:0007669"/>
    <property type="project" value="UniProtKB-KW"/>
</dbReference>
<dbReference type="SMART" id="SM00382">
    <property type="entry name" value="AAA"/>
    <property type="match status" value="1"/>
</dbReference>
<keyword evidence="3" id="KW-0677">Repeat</keyword>
<feature type="transmembrane region" description="Helical" evidence="9">
    <location>
        <begin position="927"/>
        <end position="948"/>
    </location>
</feature>
<dbReference type="OrthoDB" id="6500128at2759"/>
<feature type="transmembrane region" description="Helical" evidence="9">
    <location>
        <begin position="288"/>
        <end position="311"/>
    </location>
</feature>
<feature type="domain" description="ABC transmembrane type-1" evidence="11">
    <location>
        <begin position="804"/>
        <end position="1010"/>
    </location>
</feature>
<evidence type="ECO:0000259" key="10">
    <source>
        <dbReference type="PROSITE" id="PS50893"/>
    </source>
</evidence>
<evidence type="ECO:0000256" key="1">
    <source>
        <dbReference type="ARBA" id="ARBA00004128"/>
    </source>
</evidence>
<comment type="subcellular location">
    <subcellularLocation>
        <location evidence="1">Vacuole membrane</location>
        <topology evidence="1">Multi-pass membrane protein</topology>
    </subcellularLocation>
</comment>
<evidence type="ECO:0000256" key="4">
    <source>
        <dbReference type="ARBA" id="ARBA00022741"/>
    </source>
</evidence>
<dbReference type="InterPro" id="IPR011527">
    <property type="entry name" value="ABC1_TM_dom"/>
</dbReference>
<feature type="transmembrane region" description="Helical" evidence="9">
    <location>
        <begin position="1047"/>
        <end position="1068"/>
    </location>
</feature>
<comment type="caution">
    <text evidence="12">The sequence shown here is derived from an EMBL/GenBank/DDBJ whole genome shotgun (WGS) entry which is preliminary data.</text>
</comment>
<sequence length="2143" mass="234377">MLPPISHPRRSSASTGADSDMFARASVLSTSSAARAERQPLLSGAPPPQVFAHPVECASLTSRLLLQWVTPSVTLANRPQTQAHPQPPQYQTLQQHRRSRGSAKRGLQQADVWELPPRARAEPGANALQRAWITSGSLSMAFVKSHGLKLTGLGVLHAVVQLCDLLGPYVLFRGVLLLQEQGQEDQDDNETRRSLLFWLGTLLFSRLLRSLLSAFVRAELKTSTLRLTAALQSLVFQKALRLPNASVRESDALYAADVTQLLHGAACLHELWAAPLMLALILALIEKFIGVAACGAAVGAVVMTLVVSQVLNQLQFRSLERLRRAREDRQTSAKEMVHAMPAVKLHAWEPAARARINATRGRELAALWRFQVRGAAEAAFNFAMPVLVATAALAVGYHSSTHPLTPASAFATLALVRLMQTPLRTLPDAVLGARSAWQSLHNLSHFMDQEELNPYAVARRDSLGMVAKYDPQDVVVAVEDATLGWATNGPVVFQHLDVTVGAGELLVVHGRPGSGKSSFLSALLGEMQARDGSDGAGGRVYVGGSVAYCPQQSWLQQTLSVRDNVLFGLPFDRRKYQRVLDACALVNPLAMLSAGDHTLVQDWKPTPGLQALVSLARACYSDADVYLLDDLLARVHPRSAAREIFSRCLLGLLRNKTRIVVTTRAEFINSEFVDDAIRFEDGGRLVHTRDIYEGKGRKEQDGDEDSDEEQEEAAEDNWVHFSASGVDVVRTDEPPYCPTEEPADIEQLSVENIVNTSRNSLNERPLREYLSCETTAEAEWREGEWLHKSIRAYTQVVGGLRVALLLFVLLFIWQALQLMSDLWVAYWVRSSSQKNLVADQLIYASLALGAGLLALGYSLGIAVAAVQGARRAFLSLASAFLHAPMVFFDAFGAGSGRARSKRLSLSRRRELERAYTDKDLTALDARLPLAVGAVLALGVSTLTALLTAAVVTRYYAVLLAPVVYMYVQAARLYLRPARDLLHLERTARQAARSHATETLAGARVVRAFGLAHVHRVLGHHFWLLDVAARDAHLGLHIDQWLALRVQLYGTVIVGIVAASSFLALRYTLSASVLALALYEALVVDNGALESLVRVWAWLSPVVPIAARTQAAVRGAEVITESAAYSTAAARRASAPLTPNEVNPSLSWPTKGDLRFDAVSFRDPAAAIVDELTDMFEIGDGGAPPLALKGVSFRLQAGEKVAILESSAASSVSSVGRALLRLHELTAGRIVVDGVDVATLGLRTLRSRVACVFAAAPNAALYDGSVRTQLDPSGRDIEDERLWTALRAVGLADNVATLDGPFPGVGSLQQNPTKRFLLSLARALLSEPSVVALAFAPVLVPPPGDESQLPQFALDDATLETLQRVVHEELRDATVLLLLPSATASPQHDQAQRAMLLNAVDRVLVVVDGEIAELGSPADLAVPVPDPDRLETLAEVPSRLELCDLEHPSEDDTGTGALPEEQRESGTSGELVMDTTDSAVEFDTDSAVETEKKDKQTQEVVVAAPAPNSGAPLDLSLGSLSARKIEVERNEVEVPLSARQAPPTARDGDDINDPLEFFRQCYQLEEDPFTLYTQALLLKEQREFAMASELLRSLLSTASVALEARHHLAQCLIAQDPELNWCREEAQQCLEDVVTAMKSSSNNEDAHHATMYRESLELLAHVTIAGKCFDRAQQLLEALQLELERAAISPPDLSAYRQQQTLVSFQLACCRYARGDPPDAISAELLRFLPQKIDQTRDASREQEAQELQVSDPLEGIELLLHADAATISFLNHSPSMVVLRFSASKVALVTGLHDFGDVAEELLDCVYQDREELLARDAARLRLRLVSKDEELELLMQKSGAAAAPQLRVALRWAKDRATPAHVEATQRLLAGVDKRLVEAQKSKKLAKVEAQEARKLLAEKIHTSVGTRNESLALDAYERQTGSKVRLTNEHFYFLTFPHPPETGTQEEAPVDYTLLAGQSQRTVALKRKPRRAPEAAAGAVDLTMEEEEDGYFSICGMVDGVADALTISVDDEWGLTPVVVEVKNRVRGFRSPPPLYDHIQLAVYMKMLEVEHGNLVQCIYGADPRPTIQVLRVSLGVPPLCLPASSTGQERDIWTEVIVPRLYSFTETVQKLRDNELLRLAYLNGTEEERRAMLRAECDFL</sequence>
<feature type="compositionally biased region" description="Polar residues" evidence="8">
    <location>
        <begin position="77"/>
        <end position="94"/>
    </location>
</feature>
<evidence type="ECO:0000256" key="3">
    <source>
        <dbReference type="ARBA" id="ARBA00022737"/>
    </source>
</evidence>
<organism evidence="12 13">
    <name type="scientific">Phytophthora cactorum</name>
    <dbReference type="NCBI Taxonomy" id="29920"/>
    <lineage>
        <taxon>Eukaryota</taxon>
        <taxon>Sar</taxon>
        <taxon>Stramenopiles</taxon>
        <taxon>Oomycota</taxon>
        <taxon>Peronosporomycetes</taxon>
        <taxon>Peronosporales</taxon>
        <taxon>Peronosporaceae</taxon>
        <taxon>Phytophthora</taxon>
    </lineage>
</organism>
<feature type="domain" description="ABC transporter" evidence="10">
    <location>
        <begin position="1169"/>
        <end position="1432"/>
    </location>
</feature>
<proteinExistence type="predicted"/>
<keyword evidence="7 9" id="KW-0472">Membrane</keyword>
<evidence type="ECO:0008006" key="14">
    <source>
        <dbReference type="Google" id="ProtNLM"/>
    </source>
</evidence>
<evidence type="ECO:0000313" key="13">
    <source>
        <dbReference type="Proteomes" id="UP000688947"/>
    </source>
</evidence>
<dbReference type="InterPro" id="IPR050173">
    <property type="entry name" value="ABC_transporter_C-like"/>
</dbReference>
<feature type="compositionally biased region" description="Acidic residues" evidence="8">
    <location>
        <begin position="701"/>
        <end position="715"/>
    </location>
</feature>
<dbReference type="PROSITE" id="PS50893">
    <property type="entry name" value="ABC_TRANSPORTER_2"/>
    <property type="match status" value="2"/>
</dbReference>